<reference evidence="2" key="1">
    <citation type="submission" date="2023-03" db="EMBL/GenBank/DDBJ databases">
        <title>Massive genome expansion in bonnet fungi (Mycena s.s.) driven by repeated elements and novel gene families across ecological guilds.</title>
        <authorList>
            <consortium name="Lawrence Berkeley National Laboratory"/>
            <person name="Harder C.B."/>
            <person name="Miyauchi S."/>
            <person name="Viragh M."/>
            <person name="Kuo A."/>
            <person name="Thoen E."/>
            <person name="Andreopoulos B."/>
            <person name="Lu D."/>
            <person name="Skrede I."/>
            <person name="Drula E."/>
            <person name="Henrissat B."/>
            <person name="Morin E."/>
            <person name="Kohler A."/>
            <person name="Barry K."/>
            <person name="LaButti K."/>
            <person name="Morin E."/>
            <person name="Salamov A."/>
            <person name="Lipzen A."/>
            <person name="Mereny Z."/>
            <person name="Hegedus B."/>
            <person name="Baldrian P."/>
            <person name="Stursova M."/>
            <person name="Weitz H."/>
            <person name="Taylor A."/>
            <person name="Grigoriev I.V."/>
            <person name="Nagy L.G."/>
            <person name="Martin F."/>
            <person name="Kauserud H."/>
        </authorList>
    </citation>
    <scope>NUCLEOTIDE SEQUENCE</scope>
    <source>
        <strain evidence="2">CBHHK002</strain>
    </source>
</reference>
<keyword evidence="1" id="KW-0812">Transmembrane</keyword>
<accession>A0AAD7F213</accession>
<dbReference type="Gene3D" id="3.60.110.10">
    <property type="entry name" value="Carbon-nitrogen hydrolase"/>
    <property type="match status" value="1"/>
</dbReference>
<feature type="transmembrane region" description="Helical" evidence="1">
    <location>
        <begin position="89"/>
        <end position="113"/>
    </location>
</feature>
<organism evidence="2 3">
    <name type="scientific">Mycena albidolilacea</name>
    <dbReference type="NCBI Taxonomy" id="1033008"/>
    <lineage>
        <taxon>Eukaryota</taxon>
        <taxon>Fungi</taxon>
        <taxon>Dikarya</taxon>
        <taxon>Basidiomycota</taxon>
        <taxon>Agaricomycotina</taxon>
        <taxon>Agaricomycetes</taxon>
        <taxon>Agaricomycetidae</taxon>
        <taxon>Agaricales</taxon>
        <taxon>Marasmiineae</taxon>
        <taxon>Mycenaceae</taxon>
        <taxon>Mycena</taxon>
    </lineage>
</organism>
<dbReference type="SUPFAM" id="SSF56317">
    <property type="entry name" value="Carbon-nitrogen hydrolase"/>
    <property type="match status" value="1"/>
</dbReference>
<evidence type="ECO:0000256" key="1">
    <source>
        <dbReference type="SAM" id="Phobius"/>
    </source>
</evidence>
<proteinExistence type="predicted"/>
<gene>
    <name evidence="2" type="ORF">DFH08DRAFT_733311</name>
</gene>
<evidence type="ECO:0000313" key="2">
    <source>
        <dbReference type="EMBL" id="KAJ7361495.1"/>
    </source>
</evidence>
<feature type="transmembrane region" description="Helical" evidence="1">
    <location>
        <begin position="213"/>
        <end position="234"/>
    </location>
</feature>
<dbReference type="AlphaFoldDB" id="A0AAD7F213"/>
<dbReference type="EMBL" id="JARIHO010000005">
    <property type="protein sequence ID" value="KAJ7361495.1"/>
    <property type="molecule type" value="Genomic_DNA"/>
</dbReference>
<keyword evidence="1" id="KW-0472">Membrane</keyword>
<comment type="caution">
    <text evidence="2">The sequence shown here is derived from an EMBL/GenBank/DDBJ whole genome shotgun (WGS) entry which is preliminary data.</text>
</comment>
<sequence length="576" mass="62274">MHLRNVIQRHPNTFYISASAASALFGLTMTPTLVPLVLTLTMLLLYAPVLFHRHPFIQTPLLWISISLSSSLGRLVPALNALSTAGPSVAVLLGMSAVASGVAILAIFADVYISSRTGTAQAVLFPAIWTSLWAVISHLPFNLGRLTSWTPMSGTQAYQWMAPWTGPAGIDWVTAGWAVVVSQPIQNWYMGNTDDEIPTDGTSRRPSRAAGTWVLALVLTVLTIPSFILFPGPLPVVSSETVSTLTVGCILPTGPSPGIEDYIAESVTLGNRGSGTKLLLWPEGAVHFRDASERDAAFDTIRNKIKDNSWLYLGVSFEETTIDDVSGGTSVSHTGLAILSTKDVHEVYHKRYLVPVAESFRLTPGSSPPPIITVPLRKVNGMSSERAIDVTASICLDFAMPAPFRDLDYKPGLILAPARTWDPAIGNRMWEEVKQRANEVGSVALWCDGGKGGVSGVAGGGYNGIYQVGEGSWVRTVGIPYPFDSNRTFYSRVGDASVVAASWFLVLGLVTYKKTRRNALVVNTRDWIVHNIRRSQQAVAGVAMSIREWVVQMTTRRKPAVAGVANEPNLIEFGSD</sequence>
<evidence type="ECO:0008006" key="4">
    <source>
        <dbReference type="Google" id="ProtNLM"/>
    </source>
</evidence>
<keyword evidence="1" id="KW-1133">Transmembrane helix</keyword>
<evidence type="ECO:0000313" key="3">
    <source>
        <dbReference type="Proteomes" id="UP001218218"/>
    </source>
</evidence>
<keyword evidence="3" id="KW-1185">Reference proteome</keyword>
<dbReference type="Proteomes" id="UP001218218">
    <property type="component" value="Unassembled WGS sequence"/>
</dbReference>
<feature type="transmembrane region" description="Helical" evidence="1">
    <location>
        <begin position="119"/>
        <end position="136"/>
    </location>
</feature>
<protein>
    <recommendedName>
        <fullName evidence="4">CN hydrolase domain-containing protein</fullName>
    </recommendedName>
</protein>
<name>A0AAD7F213_9AGAR</name>
<dbReference type="InterPro" id="IPR036526">
    <property type="entry name" value="C-N_Hydrolase_sf"/>
</dbReference>
<feature type="transmembrane region" description="Helical" evidence="1">
    <location>
        <begin position="21"/>
        <end position="49"/>
    </location>
</feature>